<keyword evidence="8" id="KW-1185">Reference proteome</keyword>
<dbReference type="Proteomes" id="UP000009168">
    <property type="component" value="Unassembled WGS sequence"/>
</dbReference>
<evidence type="ECO:0000256" key="2">
    <source>
        <dbReference type="ARBA" id="ARBA00022692"/>
    </source>
</evidence>
<evidence type="ECO:0000313" key="8">
    <source>
        <dbReference type="Proteomes" id="UP000009168"/>
    </source>
</evidence>
<feature type="transmembrane region" description="Helical" evidence="6">
    <location>
        <begin position="46"/>
        <end position="64"/>
    </location>
</feature>
<dbReference type="OrthoDB" id="296183at2759"/>
<dbReference type="GeneID" id="7832121"/>
<evidence type="ECO:0000256" key="4">
    <source>
        <dbReference type="ARBA" id="ARBA00023136"/>
    </source>
</evidence>
<dbReference type="KEGG" id="tet:TTHERM_00530129"/>
<comment type="subcellular location">
    <subcellularLocation>
        <location evidence="1">Membrane</location>
        <topology evidence="1">Multi-pass membrane protein</topology>
    </subcellularLocation>
</comment>
<sequence>MGGDQRGSGLKQTLKIFNIIVSIVLMVFGVFRYFNLSLSIDQPWLVFQPAYMILFGIILLLSELKVKFIIDNLRFLSNYIGRGIFIIYLSTMVTGNLSGGDLMKYVSIIIAIFLLATGILYIFIQCCCRDKVEEDEKKLLDDEERGRSSSKDSQYQIR</sequence>
<dbReference type="InterPro" id="IPR013714">
    <property type="entry name" value="Golgi_TVP15"/>
</dbReference>
<gene>
    <name evidence="7" type="ORF">TTHERM_00530129</name>
</gene>
<dbReference type="InParanoid" id="A4VF25"/>
<dbReference type="RefSeq" id="XP_001470659.1">
    <property type="nucleotide sequence ID" value="XM_001470609.1"/>
</dbReference>
<evidence type="ECO:0000313" key="7">
    <source>
        <dbReference type="EMBL" id="EDK31221.1"/>
    </source>
</evidence>
<dbReference type="HOGENOM" id="CLU_150350_0_0_1"/>
<organism evidence="7 8">
    <name type="scientific">Tetrahymena thermophila (strain SB210)</name>
    <dbReference type="NCBI Taxonomy" id="312017"/>
    <lineage>
        <taxon>Eukaryota</taxon>
        <taxon>Sar</taxon>
        <taxon>Alveolata</taxon>
        <taxon>Ciliophora</taxon>
        <taxon>Intramacronucleata</taxon>
        <taxon>Oligohymenophorea</taxon>
        <taxon>Hymenostomatida</taxon>
        <taxon>Tetrahymenina</taxon>
        <taxon>Tetrahymenidae</taxon>
        <taxon>Tetrahymena</taxon>
    </lineage>
</organism>
<dbReference type="OMA" id="QPAYMIL"/>
<dbReference type="PANTHER" id="PTHR28128:SF3">
    <property type="entry name" value="CHROMOSOME UNDETERMINED SCAFFOLD_46, WHOLE GENOME SHOTGUN SEQUENCE"/>
    <property type="match status" value="1"/>
</dbReference>
<keyword evidence="3 6" id="KW-1133">Transmembrane helix</keyword>
<accession>A4VF25</accession>
<feature type="region of interest" description="Disordered" evidence="5">
    <location>
        <begin position="138"/>
        <end position="158"/>
    </location>
</feature>
<feature type="compositionally biased region" description="Basic and acidic residues" evidence="5">
    <location>
        <begin position="138"/>
        <end position="150"/>
    </location>
</feature>
<dbReference type="EMBL" id="GG662522">
    <property type="protein sequence ID" value="EDK31221.1"/>
    <property type="molecule type" value="Genomic_DNA"/>
</dbReference>
<feature type="transmembrane region" description="Helical" evidence="6">
    <location>
        <begin position="76"/>
        <end position="93"/>
    </location>
</feature>
<dbReference type="AlphaFoldDB" id="A4VF25"/>
<keyword evidence="2 6" id="KW-0812">Transmembrane</keyword>
<feature type="transmembrane region" description="Helical" evidence="6">
    <location>
        <begin position="16"/>
        <end position="34"/>
    </location>
</feature>
<evidence type="ECO:0000256" key="1">
    <source>
        <dbReference type="ARBA" id="ARBA00004141"/>
    </source>
</evidence>
<feature type="transmembrane region" description="Helical" evidence="6">
    <location>
        <begin position="105"/>
        <end position="124"/>
    </location>
</feature>
<keyword evidence="4 6" id="KW-0472">Membrane</keyword>
<protein>
    <submittedName>
        <fullName evidence="7">COPI associated protein</fullName>
    </submittedName>
</protein>
<dbReference type="Pfam" id="PF08507">
    <property type="entry name" value="COPI_assoc"/>
    <property type="match status" value="1"/>
</dbReference>
<dbReference type="GO" id="GO:0016020">
    <property type="term" value="C:membrane"/>
    <property type="evidence" value="ECO:0007669"/>
    <property type="project" value="UniProtKB-SubCell"/>
</dbReference>
<reference evidence="8" key="1">
    <citation type="journal article" date="2006" name="PLoS Biol.">
        <title>Macronuclear genome sequence of the ciliate Tetrahymena thermophila, a model eukaryote.</title>
        <authorList>
            <person name="Eisen J.A."/>
            <person name="Coyne R.S."/>
            <person name="Wu M."/>
            <person name="Wu D."/>
            <person name="Thiagarajan M."/>
            <person name="Wortman J.R."/>
            <person name="Badger J.H."/>
            <person name="Ren Q."/>
            <person name="Amedeo P."/>
            <person name="Jones K.M."/>
            <person name="Tallon L.J."/>
            <person name="Delcher A.L."/>
            <person name="Salzberg S.L."/>
            <person name="Silva J.C."/>
            <person name="Haas B.J."/>
            <person name="Majoros W.H."/>
            <person name="Farzad M."/>
            <person name="Carlton J.M."/>
            <person name="Smith R.K. Jr."/>
            <person name="Garg J."/>
            <person name="Pearlman R.E."/>
            <person name="Karrer K.M."/>
            <person name="Sun L."/>
            <person name="Manning G."/>
            <person name="Elde N.C."/>
            <person name="Turkewitz A.P."/>
            <person name="Asai D.J."/>
            <person name="Wilkes D.E."/>
            <person name="Wang Y."/>
            <person name="Cai H."/>
            <person name="Collins K."/>
            <person name="Stewart B.A."/>
            <person name="Lee S.R."/>
            <person name="Wilamowska K."/>
            <person name="Weinberg Z."/>
            <person name="Ruzzo W.L."/>
            <person name="Wloga D."/>
            <person name="Gaertig J."/>
            <person name="Frankel J."/>
            <person name="Tsao C.-C."/>
            <person name="Gorovsky M.A."/>
            <person name="Keeling P.J."/>
            <person name="Waller R.F."/>
            <person name="Patron N.J."/>
            <person name="Cherry J.M."/>
            <person name="Stover N.A."/>
            <person name="Krieger C.J."/>
            <person name="del Toro C."/>
            <person name="Ryder H.F."/>
            <person name="Williamson S.C."/>
            <person name="Barbeau R.A."/>
            <person name="Hamilton E.P."/>
            <person name="Orias E."/>
        </authorList>
    </citation>
    <scope>NUCLEOTIDE SEQUENCE [LARGE SCALE GENOMIC DNA]</scope>
    <source>
        <strain evidence="8">SB210</strain>
    </source>
</reference>
<proteinExistence type="predicted"/>
<evidence type="ECO:0000256" key="6">
    <source>
        <dbReference type="SAM" id="Phobius"/>
    </source>
</evidence>
<dbReference type="PANTHER" id="PTHR28128">
    <property type="entry name" value="GOLGI APPARATUS MEMBRANE PROTEIN TVP15"/>
    <property type="match status" value="1"/>
</dbReference>
<evidence type="ECO:0000256" key="3">
    <source>
        <dbReference type="ARBA" id="ARBA00022989"/>
    </source>
</evidence>
<evidence type="ECO:0000256" key="5">
    <source>
        <dbReference type="SAM" id="MobiDB-lite"/>
    </source>
</evidence>
<name>A4VF25_TETTS</name>